<dbReference type="Proteomes" id="UP000282125">
    <property type="component" value="Unassembled WGS sequence"/>
</dbReference>
<dbReference type="Gene3D" id="3.30.9.10">
    <property type="entry name" value="D-Amino Acid Oxidase, subunit A, domain 2"/>
    <property type="match status" value="1"/>
</dbReference>
<evidence type="ECO:0000256" key="1">
    <source>
        <dbReference type="ARBA" id="ARBA00023002"/>
    </source>
</evidence>
<dbReference type="Gene3D" id="3.50.50.60">
    <property type="entry name" value="FAD/NAD(P)-binding domain"/>
    <property type="match status" value="1"/>
</dbReference>
<gene>
    <name evidence="3" type="ORF">EG244_06245</name>
</gene>
<keyword evidence="4" id="KW-1185">Reference proteome</keyword>
<protein>
    <submittedName>
        <fullName evidence="3">FAD-binding oxidoreductase</fullName>
    </submittedName>
</protein>
<dbReference type="RefSeq" id="WP_124964157.1">
    <property type="nucleotide sequence ID" value="NZ_RRAZ01000007.1"/>
</dbReference>
<dbReference type="PANTHER" id="PTHR13847:SF281">
    <property type="entry name" value="FAD DEPENDENT OXIDOREDUCTASE DOMAIN-CONTAINING PROTEIN"/>
    <property type="match status" value="1"/>
</dbReference>
<dbReference type="EMBL" id="RRAZ01000007">
    <property type="protein sequence ID" value="RRH76354.1"/>
    <property type="molecule type" value="Genomic_DNA"/>
</dbReference>
<evidence type="ECO:0000259" key="2">
    <source>
        <dbReference type="Pfam" id="PF01266"/>
    </source>
</evidence>
<sequence length="426" mass="45424">MPSWPDTPPSPLWQRLSRERFSAPKLTGEARADALVVGGGITGLSTALALRERGLSVILLEAATIGSGASGRANGQVIGTLTRMPPDQIREKIGQPFLDLVAGSADDLFALVERFGIDCDARRSGWLQPAHSPGRAKRAAGLAAGWARAGADTQALSRAEVTDLIGAPGYEGGWLHRGGGHINPYAFTLGLARGVAAEGVLIFETSPALSLTRAEGAWRVTTPEGAVRAAHVVLATAAHTGDLWPGLAQSLVPVTSYQTATAPLGALAARILPGDQAFSDTRQDLRYMRKDREGRLVSGAALAVQIGAKFRLPRAVRRRLGELFPDLARAEMPEFWGGRIGMTTDRLPHLHRRADGLAAFVGCNGRGLGLCCAMGPLLADAVLGVPEADLALKPQPIQKLPFHAFVKRFARLILPWLRWQDSREVK</sequence>
<evidence type="ECO:0000313" key="4">
    <source>
        <dbReference type="Proteomes" id="UP000282125"/>
    </source>
</evidence>
<dbReference type="GO" id="GO:0016491">
    <property type="term" value="F:oxidoreductase activity"/>
    <property type="evidence" value="ECO:0007669"/>
    <property type="project" value="UniProtKB-KW"/>
</dbReference>
<dbReference type="SUPFAM" id="SSF51905">
    <property type="entry name" value="FAD/NAD(P)-binding domain"/>
    <property type="match status" value="1"/>
</dbReference>
<dbReference type="PANTHER" id="PTHR13847">
    <property type="entry name" value="SARCOSINE DEHYDROGENASE-RELATED"/>
    <property type="match status" value="1"/>
</dbReference>
<dbReference type="OrthoDB" id="9806601at2"/>
<feature type="domain" description="FAD dependent oxidoreductase" evidence="2">
    <location>
        <begin position="33"/>
        <end position="380"/>
    </location>
</feature>
<dbReference type="Pfam" id="PF01266">
    <property type="entry name" value="DAO"/>
    <property type="match status" value="1"/>
</dbReference>
<name>A0A3P3DQZ0_9RHOB</name>
<proteinExistence type="predicted"/>
<keyword evidence="1" id="KW-0560">Oxidoreductase</keyword>
<evidence type="ECO:0000313" key="3">
    <source>
        <dbReference type="EMBL" id="RRH76354.1"/>
    </source>
</evidence>
<dbReference type="AlphaFoldDB" id="A0A3P3DQZ0"/>
<reference evidence="3 4" key="1">
    <citation type="submission" date="2018-11" db="EMBL/GenBank/DDBJ databases">
        <title>Gemmobacter sp. nov., YIM 102744-1 draft genome.</title>
        <authorList>
            <person name="Li G."/>
            <person name="Jiang Y."/>
        </authorList>
    </citation>
    <scope>NUCLEOTIDE SEQUENCE [LARGE SCALE GENOMIC DNA]</scope>
    <source>
        <strain evidence="3 4">YIM 102744-1</strain>
    </source>
</reference>
<organism evidence="3 4">
    <name type="scientific">Falsigemmobacter faecalis</name>
    <dbReference type="NCBI Taxonomy" id="2488730"/>
    <lineage>
        <taxon>Bacteria</taxon>
        <taxon>Pseudomonadati</taxon>
        <taxon>Pseudomonadota</taxon>
        <taxon>Alphaproteobacteria</taxon>
        <taxon>Rhodobacterales</taxon>
        <taxon>Paracoccaceae</taxon>
        <taxon>Falsigemmobacter</taxon>
    </lineage>
</organism>
<dbReference type="InterPro" id="IPR006076">
    <property type="entry name" value="FAD-dep_OxRdtase"/>
</dbReference>
<dbReference type="GO" id="GO:0005737">
    <property type="term" value="C:cytoplasm"/>
    <property type="evidence" value="ECO:0007669"/>
    <property type="project" value="TreeGrafter"/>
</dbReference>
<accession>A0A3P3DQZ0</accession>
<comment type="caution">
    <text evidence="3">The sequence shown here is derived from an EMBL/GenBank/DDBJ whole genome shotgun (WGS) entry which is preliminary data.</text>
</comment>
<dbReference type="InterPro" id="IPR036188">
    <property type="entry name" value="FAD/NAD-bd_sf"/>
</dbReference>